<dbReference type="Proteomes" id="UP000187406">
    <property type="component" value="Unassembled WGS sequence"/>
</dbReference>
<keyword evidence="2" id="KW-1185">Reference proteome</keyword>
<dbReference type="EMBL" id="BDDD01001918">
    <property type="protein sequence ID" value="GAV79143.1"/>
    <property type="molecule type" value="Genomic_DNA"/>
</dbReference>
<dbReference type="Pfam" id="PF22909">
    <property type="entry name" value="Caulimovir_coat_dom"/>
    <property type="match status" value="1"/>
</dbReference>
<reference evidence="2" key="1">
    <citation type="submission" date="2016-04" db="EMBL/GenBank/DDBJ databases">
        <title>Cephalotus genome sequencing.</title>
        <authorList>
            <person name="Fukushima K."/>
            <person name="Hasebe M."/>
            <person name="Fang X."/>
        </authorList>
    </citation>
    <scope>NUCLEOTIDE SEQUENCE [LARGE SCALE GENOMIC DNA]</scope>
    <source>
        <strain evidence="2">cv. St1</strain>
    </source>
</reference>
<gene>
    <name evidence="1" type="ORF">CFOL_v3_22608</name>
</gene>
<evidence type="ECO:0000313" key="1">
    <source>
        <dbReference type="EMBL" id="GAV79143.1"/>
    </source>
</evidence>
<dbReference type="InterPro" id="IPR028919">
    <property type="entry name" value="Viral_movement"/>
</dbReference>
<dbReference type="PANTHER" id="PTHR33054">
    <property type="entry name" value="CCHC-TYPE DOMAIN-CONTAINING PROTEIN"/>
    <property type="match status" value="1"/>
</dbReference>
<organism evidence="1 2">
    <name type="scientific">Cephalotus follicularis</name>
    <name type="common">Albany pitcher plant</name>
    <dbReference type="NCBI Taxonomy" id="3775"/>
    <lineage>
        <taxon>Eukaryota</taxon>
        <taxon>Viridiplantae</taxon>
        <taxon>Streptophyta</taxon>
        <taxon>Embryophyta</taxon>
        <taxon>Tracheophyta</taxon>
        <taxon>Spermatophyta</taxon>
        <taxon>Magnoliopsida</taxon>
        <taxon>eudicotyledons</taxon>
        <taxon>Gunneridae</taxon>
        <taxon>Pentapetalae</taxon>
        <taxon>rosids</taxon>
        <taxon>fabids</taxon>
        <taxon>Oxalidales</taxon>
        <taxon>Cephalotaceae</taxon>
        <taxon>Cephalotus</taxon>
    </lineage>
</organism>
<evidence type="ECO:0000313" key="2">
    <source>
        <dbReference type="Proteomes" id="UP000187406"/>
    </source>
</evidence>
<name>A0A1Q3CGD7_CEPFO</name>
<dbReference type="InParanoid" id="A0A1Q3CGD7"/>
<accession>A0A1Q3CGD7</accession>
<dbReference type="PANTHER" id="PTHR33054:SF9">
    <property type="entry name" value="CCHC-TYPE DOMAIN-CONTAINING PROTEIN"/>
    <property type="match status" value="1"/>
</dbReference>
<protein>
    <submittedName>
        <fullName evidence="1">MP domain-containing protein</fullName>
    </submittedName>
</protein>
<sequence>KNFKYIYFALVQITIKPLTRGLNSFVLTCLRDARHLNFDDSLIGAIETSLCNGLVYFNRYPDLTISLTDKNILETLKINIKLHGYNMLLGYEIIAIIHHVPYKATNLICHKSLVNLTKEHTDRIYNNQSMADTQWWCMKHPINQSISYRACDRVNTMSIELAGTGHVIGDPTYLKDRTSDQLSNLRCRKLQDFRWYKIFMTKVLTREDANQPYLREKFITGLPTLFAEKIKSKYREKHKGVVPYETLTYRDIVSTITKTGLEICNDIKMSKQIKRESKTYKKELEDFCTQFGYETFK</sequence>
<dbReference type="AlphaFoldDB" id="A0A1Q3CGD7"/>
<feature type="non-terminal residue" evidence="1">
    <location>
        <position position="1"/>
    </location>
</feature>
<feature type="non-terminal residue" evidence="1">
    <location>
        <position position="297"/>
    </location>
</feature>
<comment type="caution">
    <text evidence="1">The sequence shown here is derived from an EMBL/GenBank/DDBJ whole genome shotgun (WGS) entry which is preliminary data.</text>
</comment>
<dbReference type="Pfam" id="PF01107">
    <property type="entry name" value="MP"/>
    <property type="match status" value="1"/>
</dbReference>
<proteinExistence type="predicted"/>